<proteinExistence type="inferred from homology"/>
<evidence type="ECO:0000256" key="6">
    <source>
        <dbReference type="ARBA" id="ARBA00022691"/>
    </source>
</evidence>
<keyword evidence="4" id="KW-0820">tRNA-binding</keyword>
<evidence type="ECO:0000256" key="4">
    <source>
        <dbReference type="ARBA" id="ARBA00022555"/>
    </source>
</evidence>
<dbReference type="PANTHER" id="PTHR11135">
    <property type="entry name" value="HISTONE ACETYLTRANSFERASE-RELATED"/>
    <property type="match status" value="1"/>
</dbReference>
<dbReference type="Pfam" id="PF16199">
    <property type="entry name" value="Radical_SAM_C"/>
    <property type="match status" value="1"/>
</dbReference>
<dbReference type="Gene3D" id="3.40.630.30">
    <property type="match status" value="1"/>
</dbReference>
<dbReference type="SFLD" id="SFLDG01086">
    <property type="entry name" value="elongater_protein-like"/>
    <property type="match status" value="1"/>
</dbReference>
<dbReference type="SUPFAM" id="SSF102114">
    <property type="entry name" value="Radical SAM enzymes"/>
    <property type="match status" value="1"/>
</dbReference>
<name>A0A7C3ILT1_9CREN</name>
<feature type="binding site" evidence="15">
    <location>
        <position position="90"/>
    </location>
    <ligand>
        <name>[4Fe-4S] cluster</name>
        <dbReference type="ChEBI" id="CHEBI:49883"/>
        <note>4Fe-4S-S-AdoMet</note>
    </ligand>
</feature>
<evidence type="ECO:0000256" key="1">
    <source>
        <dbReference type="ARBA" id="ARBA00005217"/>
    </source>
</evidence>
<evidence type="ECO:0000256" key="12">
    <source>
        <dbReference type="ARBA" id="ARBA00023315"/>
    </source>
</evidence>
<dbReference type="GO" id="GO:0005737">
    <property type="term" value="C:cytoplasm"/>
    <property type="evidence" value="ECO:0007669"/>
    <property type="project" value="TreeGrafter"/>
</dbReference>
<evidence type="ECO:0000259" key="16">
    <source>
        <dbReference type="PROSITE" id="PS51918"/>
    </source>
</evidence>
<dbReference type="EC" id="2.3.1.311" evidence="13"/>
<dbReference type="GO" id="GO:0106261">
    <property type="term" value="F:tRNA uridine(34) acetyltransferase activity"/>
    <property type="evidence" value="ECO:0007669"/>
    <property type="project" value="UniProtKB-EC"/>
</dbReference>
<evidence type="ECO:0000313" key="17">
    <source>
        <dbReference type="EMBL" id="HFK20711.1"/>
    </source>
</evidence>
<comment type="pathway">
    <text evidence="1">tRNA modification.</text>
</comment>
<feature type="binding site" evidence="15">
    <location>
        <position position="96"/>
    </location>
    <ligand>
        <name>[4Fe-4S] cluster</name>
        <dbReference type="ChEBI" id="CHEBI:49883"/>
        <note>4Fe-4S-S-AdoMet</note>
    </ligand>
</feature>
<accession>A0A7C3ILT1</accession>
<dbReference type="PIRSF" id="PIRSF005669">
    <property type="entry name" value="Hist_AcTrfase_ELP3"/>
    <property type="match status" value="1"/>
</dbReference>
<evidence type="ECO:0000256" key="8">
    <source>
        <dbReference type="ARBA" id="ARBA00022723"/>
    </source>
</evidence>
<evidence type="ECO:0000256" key="14">
    <source>
        <dbReference type="ARBA" id="ARBA00047372"/>
    </source>
</evidence>
<dbReference type="GO" id="GO:0046872">
    <property type="term" value="F:metal ion binding"/>
    <property type="evidence" value="ECO:0007669"/>
    <property type="project" value="UniProtKB-KW"/>
</dbReference>
<keyword evidence="5" id="KW-0808">Transferase</keyword>
<feature type="binding site" evidence="15">
    <location>
        <position position="99"/>
    </location>
    <ligand>
        <name>[4Fe-4S] cluster</name>
        <dbReference type="ChEBI" id="CHEBI:49883"/>
        <note>4Fe-4S-S-AdoMet</note>
    </ligand>
</feature>
<keyword evidence="3" id="KW-0004">4Fe-4S</keyword>
<dbReference type="SFLD" id="SFLDF00344">
    <property type="entry name" value="ELP3-like"/>
    <property type="match status" value="1"/>
</dbReference>
<sequence>MRGRDEGIEERVARRIIVALKSKPFTKQEFAKLKYRIAKEEGCKRVPRDHDIIKYLRDDEGDELLLLRSKGVRSASGIYTVAVMTKPAKCPKDSPCDYCPGGVECGTPQSYLGKEPALMRGVQLKFDPYEQVRYRLRQYEAIGHRPSKIQLIIMGGTFASTELDYQEWFVTRCIQAMNDFPRRAPTKWRYLSRVQEKNERAKFRCIGITMETRPDFANEPQVDRMIRLGCTMVEMGVQSLNNQILKGVNRGHTVEDVLRATRILRDTGLKVGYHMMPGLPGSSISQDLQDLRAIFEDERFKPDYLKIYPTLVIEGTELYKKWAKGEYRPLSCDQAADLICWAHAFFPKWVRVSRIQRDVPAGIIIDGVKKSNLREIVENRLAAEGRSCKCIRCREIGLASRRGKDLLGMNPKLTTTKYSAGGGTEIFMAVEDERLDVLIGFLRLRIPSSDAHRKEVAGNAIVRELHVYGMQIPVGERHSMAFQHRGWGTLLLQSAERMALEEYGLKKIVVLPGVGVRGYYRLRGYRRLPNSPFMRKEL</sequence>
<keyword evidence="6" id="KW-0949">S-adenosyl-L-methionine</keyword>
<dbReference type="NCBIfam" id="TIGR01211">
    <property type="entry name" value="ELP3"/>
    <property type="match status" value="1"/>
</dbReference>
<evidence type="ECO:0000256" key="15">
    <source>
        <dbReference type="PIRSR" id="PIRSR005669-1"/>
    </source>
</evidence>
<keyword evidence="8 15" id="KW-0479">Metal-binding</keyword>
<dbReference type="InterPro" id="IPR058240">
    <property type="entry name" value="rSAM_sf"/>
</dbReference>
<dbReference type="GO" id="GO:0000049">
    <property type="term" value="F:tRNA binding"/>
    <property type="evidence" value="ECO:0007669"/>
    <property type="project" value="UniProtKB-KW"/>
</dbReference>
<dbReference type="InterPro" id="IPR032432">
    <property type="entry name" value="Radical_SAM_C"/>
</dbReference>
<dbReference type="Pfam" id="PF04055">
    <property type="entry name" value="Radical_SAM"/>
    <property type="match status" value="1"/>
</dbReference>
<comment type="cofactor">
    <cofactor evidence="15">
        <name>[4Fe-4S] cluster</name>
        <dbReference type="ChEBI" id="CHEBI:49883"/>
    </cofactor>
    <text evidence="15">Binds 1 [4Fe-4S] cluster. The cluster is coordinated with 3 cysteines and an exchangeable S-adenosyl-L-methionine.</text>
</comment>
<dbReference type="InterPro" id="IPR016181">
    <property type="entry name" value="Acyl_CoA_acyltransferase"/>
</dbReference>
<organism evidence="17">
    <name type="scientific">Candidatus Methanomethylicus mesodigestus</name>
    <dbReference type="NCBI Taxonomy" id="1867258"/>
    <lineage>
        <taxon>Archaea</taxon>
        <taxon>Thermoproteota</taxon>
        <taxon>Methanosuratincolia</taxon>
        <taxon>Candidatus Methanomethylicales</taxon>
        <taxon>Candidatus Methanomethylicaceae</taxon>
        <taxon>Candidatus Methanomethylicus</taxon>
    </lineage>
</organism>
<keyword evidence="12" id="KW-0012">Acyltransferase</keyword>
<gene>
    <name evidence="17" type="ORF">ENS19_05440</name>
</gene>
<keyword evidence="11 15" id="KW-0411">Iron-sulfur</keyword>
<dbReference type="PROSITE" id="PS51918">
    <property type="entry name" value="RADICAL_SAM"/>
    <property type="match status" value="1"/>
</dbReference>
<comment type="caution">
    <text evidence="17">The sequence shown here is derived from an EMBL/GenBank/DDBJ whole genome shotgun (WGS) entry which is preliminary data.</text>
</comment>
<keyword evidence="7" id="KW-0819">tRNA processing</keyword>
<reference evidence="17" key="1">
    <citation type="journal article" date="2020" name="mSystems">
        <title>Genome- and Community-Level Interaction Insights into Carbon Utilization and Element Cycling Functions of Hydrothermarchaeota in Hydrothermal Sediment.</title>
        <authorList>
            <person name="Zhou Z."/>
            <person name="Liu Y."/>
            <person name="Xu W."/>
            <person name="Pan J."/>
            <person name="Luo Z.H."/>
            <person name="Li M."/>
        </authorList>
    </citation>
    <scope>NUCLEOTIDE SEQUENCE [LARGE SCALE GENOMIC DNA]</scope>
    <source>
        <strain evidence="17">SpSt-468</strain>
    </source>
</reference>
<dbReference type="InterPro" id="IPR007197">
    <property type="entry name" value="rSAM"/>
</dbReference>
<dbReference type="SMART" id="SM00729">
    <property type="entry name" value="Elp3"/>
    <property type="match status" value="1"/>
</dbReference>
<dbReference type="InterPro" id="IPR006638">
    <property type="entry name" value="Elp3/MiaA/NifB-like_rSAM"/>
</dbReference>
<evidence type="ECO:0000256" key="2">
    <source>
        <dbReference type="ARBA" id="ARBA00005494"/>
    </source>
</evidence>
<dbReference type="InterPro" id="IPR039661">
    <property type="entry name" value="ELP3"/>
</dbReference>
<dbReference type="AlphaFoldDB" id="A0A7C3ILT1"/>
<evidence type="ECO:0000256" key="10">
    <source>
        <dbReference type="ARBA" id="ARBA00023004"/>
    </source>
</evidence>
<protein>
    <recommendedName>
        <fullName evidence="13">tRNA carboxymethyluridine synthase</fullName>
        <ecNumber evidence="13">2.3.1.311</ecNumber>
    </recommendedName>
</protein>
<keyword evidence="10 15" id="KW-0408">Iron</keyword>
<evidence type="ECO:0000256" key="9">
    <source>
        <dbReference type="ARBA" id="ARBA00022884"/>
    </source>
</evidence>
<dbReference type="SUPFAM" id="SSF55729">
    <property type="entry name" value="Acyl-CoA N-acyltransferases (Nat)"/>
    <property type="match status" value="1"/>
</dbReference>
<dbReference type="PANTHER" id="PTHR11135:SF7">
    <property type="entry name" value="TRNA URIDINE(34) ACETYLTRANSFERASE"/>
    <property type="match status" value="1"/>
</dbReference>
<dbReference type="Gene3D" id="3.30.750.200">
    <property type="match status" value="1"/>
</dbReference>
<evidence type="ECO:0000256" key="3">
    <source>
        <dbReference type="ARBA" id="ARBA00022485"/>
    </source>
</evidence>
<evidence type="ECO:0000256" key="13">
    <source>
        <dbReference type="ARBA" id="ARBA00044771"/>
    </source>
</evidence>
<keyword evidence="9" id="KW-0694">RNA-binding</keyword>
<evidence type="ECO:0000256" key="11">
    <source>
        <dbReference type="ARBA" id="ARBA00023014"/>
    </source>
</evidence>
<evidence type="ECO:0000256" key="5">
    <source>
        <dbReference type="ARBA" id="ARBA00022679"/>
    </source>
</evidence>
<dbReference type="GO" id="GO:0051539">
    <property type="term" value="F:4 iron, 4 sulfur cluster binding"/>
    <property type="evidence" value="ECO:0007669"/>
    <property type="project" value="UniProtKB-KW"/>
</dbReference>
<comment type="similarity">
    <text evidence="2">Belongs to the ELP3 family.</text>
</comment>
<dbReference type="EMBL" id="DSTX01000010">
    <property type="protein sequence ID" value="HFK20711.1"/>
    <property type="molecule type" value="Genomic_DNA"/>
</dbReference>
<dbReference type="SFLD" id="SFLDS00029">
    <property type="entry name" value="Radical_SAM"/>
    <property type="match status" value="1"/>
</dbReference>
<dbReference type="CDD" id="cd01335">
    <property type="entry name" value="Radical_SAM"/>
    <property type="match status" value="1"/>
</dbReference>
<dbReference type="GO" id="GO:0002926">
    <property type="term" value="P:tRNA wobble base 5-methoxycarbonylmethyl-2-thiouridinylation"/>
    <property type="evidence" value="ECO:0007669"/>
    <property type="project" value="TreeGrafter"/>
</dbReference>
<evidence type="ECO:0000256" key="7">
    <source>
        <dbReference type="ARBA" id="ARBA00022694"/>
    </source>
</evidence>
<dbReference type="InterPro" id="IPR034687">
    <property type="entry name" value="ELP3-like"/>
</dbReference>
<feature type="domain" description="Radical SAM core" evidence="16">
    <location>
        <begin position="73"/>
        <end position="348"/>
    </location>
</feature>
<comment type="catalytic activity">
    <reaction evidence="14">
        <text>uridine(34) in tRNA + acetyl-CoA + S-adenosyl-L-methionine + H2O = 5-(carboxymethyl)uridine(34) in tRNA + 5'-deoxyadenosine + L-methionine + CoA + 2 H(+)</text>
        <dbReference type="Rhea" id="RHEA:61020"/>
        <dbReference type="Rhea" id="RHEA-COMP:10407"/>
        <dbReference type="Rhea" id="RHEA-COMP:11727"/>
        <dbReference type="ChEBI" id="CHEBI:15377"/>
        <dbReference type="ChEBI" id="CHEBI:15378"/>
        <dbReference type="ChEBI" id="CHEBI:17319"/>
        <dbReference type="ChEBI" id="CHEBI:57287"/>
        <dbReference type="ChEBI" id="CHEBI:57288"/>
        <dbReference type="ChEBI" id="CHEBI:57844"/>
        <dbReference type="ChEBI" id="CHEBI:59789"/>
        <dbReference type="ChEBI" id="CHEBI:65315"/>
        <dbReference type="ChEBI" id="CHEBI:74882"/>
        <dbReference type="EC" id="2.3.1.311"/>
    </reaction>
    <physiologicalReaction direction="left-to-right" evidence="14">
        <dbReference type="Rhea" id="RHEA:61021"/>
    </physiologicalReaction>
</comment>